<reference evidence="3" key="1">
    <citation type="submission" date="2023-01" db="EMBL/GenBank/DDBJ databases">
        <title>Key to firefly adult light organ development and bioluminescence: homeobox transcription factors regulate luciferase expression and transportation to peroxisome.</title>
        <authorList>
            <person name="Fu X."/>
        </authorList>
    </citation>
    <scope>NUCLEOTIDE SEQUENCE [LARGE SCALE GENOMIC DNA]</scope>
</reference>
<dbReference type="SMART" id="SM00952">
    <property type="entry name" value="RAP"/>
    <property type="match status" value="1"/>
</dbReference>
<keyword evidence="3" id="KW-1185">Reference proteome</keyword>
<name>A0AAN7PG36_9COLE</name>
<evidence type="ECO:0000313" key="2">
    <source>
        <dbReference type="EMBL" id="KAK4885237.1"/>
    </source>
</evidence>
<evidence type="ECO:0000313" key="3">
    <source>
        <dbReference type="Proteomes" id="UP001353858"/>
    </source>
</evidence>
<protein>
    <recommendedName>
        <fullName evidence="1">RAP domain-containing protein</fullName>
    </recommendedName>
</protein>
<comment type="caution">
    <text evidence="2">The sequence shown here is derived from an EMBL/GenBank/DDBJ whole genome shotgun (WGS) entry which is preliminary data.</text>
</comment>
<evidence type="ECO:0000259" key="1">
    <source>
        <dbReference type="PROSITE" id="PS51286"/>
    </source>
</evidence>
<feature type="domain" description="RAP" evidence="1">
    <location>
        <begin position="542"/>
        <end position="599"/>
    </location>
</feature>
<accession>A0AAN7PG36</accession>
<sequence length="615" mass="70914">MSRTIRLLNNCIRLNNYRLQQYSKVNKELPKQYVPIVSTSPDYLIQNLKNSRTSQNVLNIVGAHYKIMNTKQLLQALRSIFTLQKYGSSNLATRDIVKNSDFEKLCHHLKSQAGLIEINEAIEALKVVSYLGVSPNSTIVQTLLQVIRYNINDLSLQQLMFLDFLLKQFKSSPLVEALLIAIPIVFEVHLPMHMDRGNVVNLIDYLQFISRKRVSEQCISLIVNNLNEYLENDNFLEPKLAKSIIWSICDMQENEFFESVLRRALNIVLSSIDSLTWQDLETTLSKLSVKYSSKCSYYYHDVFFDFCANYVTDKNLGFEEAIFTLRKLAKVNHTNDNLLNYTCLKCYEDNTLLRNASQQNMSTLITSLVLSEFRPIHWDFIKKEIINSSCFREYEKRDMLWLKLAAALCSLDIYKLDVLEKALSADYLKSIVKQQNRFDFDHFLLIYQAIATFHPNYLYLLPVKGFVDDIVSQIKPVEEYSFQKSLEKGLGGEKYVKTGLQTALGHHIDHVIVLRKGGYPIALSSNVQYLEDIEVPLESHLVLILALGSSNYTINTKRLKQTTAFTIKTLEAKGHSVIPVCLDIWNSLADFEKVPYLMQAIRLKIENEFQMSDSM</sequence>
<dbReference type="PROSITE" id="PS51286">
    <property type="entry name" value="RAP"/>
    <property type="match status" value="1"/>
</dbReference>
<dbReference type="EMBL" id="JARPUR010000001">
    <property type="protein sequence ID" value="KAK4885237.1"/>
    <property type="molecule type" value="Genomic_DNA"/>
</dbReference>
<dbReference type="Proteomes" id="UP001353858">
    <property type="component" value="Unassembled WGS sequence"/>
</dbReference>
<proteinExistence type="predicted"/>
<organism evidence="2 3">
    <name type="scientific">Aquatica leii</name>
    <dbReference type="NCBI Taxonomy" id="1421715"/>
    <lineage>
        <taxon>Eukaryota</taxon>
        <taxon>Metazoa</taxon>
        <taxon>Ecdysozoa</taxon>
        <taxon>Arthropoda</taxon>
        <taxon>Hexapoda</taxon>
        <taxon>Insecta</taxon>
        <taxon>Pterygota</taxon>
        <taxon>Neoptera</taxon>
        <taxon>Endopterygota</taxon>
        <taxon>Coleoptera</taxon>
        <taxon>Polyphaga</taxon>
        <taxon>Elateriformia</taxon>
        <taxon>Elateroidea</taxon>
        <taxon>Lampyridae</taxon>
        <taxon>Luciolinae</taxon>
        <taxon>Aquatica</taxon>
    </lineage>
</organism>
<dbReference type="Pfam" id="PF08373">
    <property type="entry name" value="RAP"/>
    <property type="match status" value="1"/>
</dbReference>
<dbReference type="InterPro" id="IPR013584">
    <property type="entry name" value="RAP"/>
</dbReference>
<dbReference type="AlphaFoldDB" id="A0AAN7PG36"/>
<gene>
    <name evidence="2" type="ORF">RN001_001508</name>
</gene>